<dbReference type="InterPro" id="IPR027417">
    <property type="entry name" value="P-loop_NTPase"/>
</dbReference>
<dbReference type="InterPro" id="IPR007527">
    <property type="entry name" value="Znf_SWIM"/>
</dbReference>
<feature type="domain" description="Helicase C-terminal" evidence="5">
    <location>
        <begin position="904"/>
        <end position="1057"/>
    </location>
</feature>
<evidence type="ECO:0000259" key="4">
    <source>
        <dbReference type="PROSITE" id="PS51192"/>
    </source>
</evidence>
<organism evidence="6 7">
    <name type="scientific">Butyribacter intestini</name>
    <dbReference type="NCBI Taxonomy" id="1703332"/>
    <lineage>
        <taxon>Bacteria</taxon>
        <taxon>Bacillati</taxon>
        <taxon>Bacillota</taxon>
        <taxon>Clostridia</taxon>
        <taxon>Lachnospirales</taxon>
        <taxon>Lachnospiraceae</taxon>
        <taxon>Butyribacter</taxon>
    </lineage>
</organism>
<name>A0AAW3JW00_9FIRM</name>
<dbReference type="PROSITE" id="PS51192">
    <property type="entry name" value="HELICASE_ATP_BIND_1"/>
    <property type="match status" value="1"/>
</dbReference>
<keyword evidence="1" id="KW-0378">Hydrolase</keyword>
<keyword evidence="2" id="KW-0863">Zinc-finger</keyword>
<evidence type="ECO:0000256" key="2">
    <source>
        <dbReference type="PROSITE-ProRule" id="PRU00325"/>
    </source>
</evidence>
<keyword evidence="2" id="KW-0862">Zinc</keyword>
<evidence type="ECO:0008006" key="8">
    <source>
        <dbReference type="Google" id="ProtNLM"/>
    </source>
</evidence>
<dbReference type="PROSITE" id="PS51194">
    <property type="entry name" value="HELICASE_CTER"/>
    <property type="match status" value="1"/>
</dbReference>
<accession>A0AAW3JW00</accession>
<dbReference type="InterPro" id="IPR013663">
    <property type="entry name" value="Helicase_SWF/SNF/SWI_bac"/>
</dbReference>
<evidence type="ECO:0000256" key="1">
    <source>
        <dbReference type="ARBA" id="ARBA00022801"/>
    </source>
</evidence>
<reference evidence="6 7" key="1">
    <citation type="submission" date="2015-10" db="EMBL/GenBank/DDBJ databases">
        <title>Butyribacter intestini gen. nov., sp. nov., a butyric acid-producing bacterium of the family Lachnospiraceae isolated from the human faeces.</title>
        <authorList>
            <person name="Zou Y."/>
            <person name="Xue W."/>
            <person name="Luo G."/>
            <person name="Lv M."/>
        </authorList>
    </citation>
    <scope>NUCLEOTIDE SEQUENCE [LARGE SCALE GENOMIC DNA]</scope>
    <source>
        <strain evidence="6 7">TF01-11</strain>
    </source>
</reference>
<dbReference type="InterPro" id="IPR038718">
    <property type="entry name" value="SNF2-like_sf"/>
</dbReference>
<dbReference type="GO" id="GO:0005524">
    <property type="term" value="F:ATP binding"/>
    <property type="evidence" value="ECO:0007669"/>
    <property type="project" value="InterPro"/>
</dbReference>
<keyword evidence="2" id="KW-0479">Metal-binding</keyword>
<dbReference type="SMART" id="SM00487">
    <property type="entry name" value="DEXDc"/>
    <property type="match status" value="1"/>
</dbReference>
<protein>
    <recommendedName>
        <fullName evidence="8">Helicase</fullName>
    </recommendedName>
</protein>
<dbReference type="GO" id="GO:0008270">
    <property type="term" value="F:zinc ion binding"/>
    <property type="evidence" value="ECO:0007669"/>
    <property type="project" value="UniProtKB-KW"/>
</dbReference>
<dbReference type="RefSeq" id="WP_055942132.1">
    <property type="nucleotide sequence ID" value="NZ_JAQDCV010000001.1"/>
</dbReference>
<dbReference type="InterPro" id="IPR049730">
    <property type="entry name" value="SNF2/RAD54-like_C"/>
</dbReference>
<dbReference type="InterPro" id="IPR014001">
    <property type="entry name" value="Helicase_ATP-bd"/>
</dbReference>
<evidence type="ECO:0000259" key="3">
    <source>
        <dbReference type="PROSITE" id="PS50966"/>
    </source>
</evidence>
<evidence type="ECO:0000313" key="7">
    <source>
        <dbReference type="Proteomes" id="UP000050833"/>
    </source>
</evidence>
<evidence type="ECO:0000259" key="5">
    <source>
        <dbReference type="PROSITE" id="PS51194"/>
    </source>
</evidence>
<gene>
    <name evidence="6" type="ORF">APZ18_04900</name>
</gene>
<feature type="domain" description="Helicase ATP-binding" evidence="4">
    <location>
        <begin position="621"/>
        <end position="779"/>
    </location>
</feature>
<keyword evidence="7" id="KW-1185">Reference proteome</keyword>
<dbReference type="GO" id="GO:0016787">
    <property type="term" value="F:hydrolase activity"/>
    <property type="evidence" value="ECO:0007669"/>
    <property type="project" value="UniProtKB-KW"/>
</dbReference>
<feature type="domain" description="SWIM-type" evidence="3">
    <location>
        <begin position="53"/>
        <end position="92"/>
    </location>
</feature>
<dbReference type="Pfam" id="PF08455">
    <property type="entry name" value="SNF2_assoc"/>
    <property type="match status" value="1"/>
</dbReference>
<dbReference type="SUPFAM" id="SSF52540">
    <property type="entry name" value="P-loop containing nucleoside triphosphate hydrolases"/>
    <property type="match status" value="2"/>
</dbReference>
<dbReference type="AlphaFoldDB" id="A0AAW3JW00"/>
<evidence type="ECO:0000313" key="6">
    <source>
        <dbReference type="EMBL" id="KQC86520.1"/>
    </source>
</evidence>
<dbReference type="FunFam" id="3.40.50.300:FF:000533">
    <property type="entry name" value="Helicase, Snf2 family"/>
    <property type="match status" value="1"/>
</dbReference>
<dbReference type="PANTHER" id="PTHR10799">
    <property type="entry name" value="SNF2/RAD54 HELICASE FAMILY"/>
    <property type="match status" value="1"/>
</dbReference>
<dbReference type="SMART" id="SM00490">
    <property type="entry name" value="HELICc"/>
    <property type="match status" value="1"/>
</dbReference>
<dbReference type="InterPro" id="IPR000330">
    <property type="entry name" value="SNF2_N"/>
</dbReference>
<dbReference type="InterPro" id="IPR001650">
    <property type="entry name" value="Helicase_C-like"/>
</dbReference>
<sequence length="1066" mass="124347">MRKITREAIKQYASSDRVYYRGMRYYAAHAVSNVTWNDNLKQYKGVVKGSNQYIVTVAVEDDGDIQYSCNCPSHVKLSGACKHVIAMMLFVADYQQRENAKVNFNEEDRVAYNVVEYFRKREYNHLTPNYFQLKLNISIPEFMKSTNSRAYVSFEAGEHKMYKVSNTKKFINEYYNEETIELGKEFHYVPGESAFEENSAKILDYLTDIYEIQETLGKTYYSSLFKRQELILSKKMLQKLLDLSENIECDINIFGKEFKNINIVKGNPELSIDMLLDDNMLTLKKSADNKLISLCEDGSILFYDNALYLPEKEFVSCLLPFYVPLFMQNGKEIEFRSDNKNGFIEKVLPVVKKHMNINVPDEIKDMYIVEPLVPKLYLDIYHNRKKVSVTAVVKFQYGDYAINPLEENYSGKYILVRDKEEEERLTRVLYDLNFKINDSSFILRNEEDIFSMMTDNRSILTDNFEVFYSKEYKNINVKKIGHMSANIRLNTDINLLEMDMEYSQVPKDELEEFFRAVHLKKKYYRLKNGAFISLEDDKQKKTIEWLVENSVGDSNGILKFQENAAVYIDEIMPDSQCVERDDGFKKLIREIKNPGVSEYEVPECVQAKMREYQVVGYRWLKNLARYSMGGILADDMGLGKTLQTIVYICSEPGSKSLIVCPTSLSYNWQEEFEKFAPHIRTRIISGDPEERKRLLCEDRDDYDVWITTYPLIRKDADFFKDIRYDNMFIDEAQFIKNPASLGAKAVKSVVAEHRFALTGTPIENTLSELWSIFDFIMPGFLSRYSKFAEHYEKPILKEKNESRMQELKRRIQPFILRRMKKDVLKDLPDKIETKRISEMTAKQKKIYGSYLSRIQSEIMDNSDIQSGKDRIQVLAALTRLRQICCHPGTFIENYHGGSGKLELLMEQLPDIIEGGHSVIIFSQFTSMLSIIADELRKSEIPYFYLVGATKPEERKKYVKEFNRGEVKVFLISLKAGGTGLNLTGADTVIHFDPWWNPAVEEQATDRAYRIGQKRKVQVIKYVTKDSIEEKIYELQKRKKVLSDSVIEADELFVNNLTKDEILELFK</sequence>
<dbReference type="CDD" id="cd18793">
    <property type="entry name" value="SF2_C_SNF"/>
    <property type="match status" value="1"/>
</dbReference>
<dbReference type="Pfam" id="PF00176">
    <property type="entry name" value="SNF2-rel_dom"/>
    <property type="match status" value="1"/>
</dbReference>
<dbReference type="Proteomes" id="UP000050833">
    <property type="component" value="Unassembled WGS sequence"/>
</dbReference>
<dbReference type="EMBL" id="LLKB01000001">
    <property type="protein sequence ID" value="KQC86520.1"/>
    <property type="molecule type" value="Genomic_DNA"/>
</dbReference>
<comment type="caution">
    <text evidence="6">The sequence shown here is derived from an EMBL/GenBank/DDBJ whole genome shotgun (WGS) entry which is preliminary data.</text>
</comment>
<dbReference type="CDD" id="cd18012">
    <property type="entry name" value="DEXQc_arch_SWI2_SNF2"/>
    <property type="match status" value="1"/>
</dbReference>
<proteinExistence type="predicted"/>
<dbReference type="Gene3D" id="3.40.50.10810">
    <property type="entry name" value="Tandem AAA-ATPase domain"/>
    <property type="match status" value="1"/>
</dbReference>
<dbReference type="PROSITE" id="PS50966">
    <property type="entry name" value="ZF_SWIM"/>
    <property type="match status" value="1"/>
</dbReference>
<dbReference type="Gene3D" id="3.40.50.300">
    <property type="entry name" value="P-loop containing nucleotide triphosphate hydrolases"/>
    <property type="match status" value="1"/>
</dbReference>
<dbReference type="Pfam" id="PF00271">
    <property type="entry name" value="Helicase_C"/>
    <property type="match status" value="1"/>
</dbReference>